<comment type="caution">
    <text evidence="3">The sequence shown here is derived from an EMBL/GenBank/DDBJ whole genome shotgun (WGS) entry which is preliminary data.</text>
</comment>
<proteinExistence type="inferred from homology"/>
<dbReference type="PRINTS" id="PR00109">
    <property type="entry name" value="TYRKINASE"/>
</dbReference>
<name>A0A397GPZ5_9GLOM</name>
<dbReference type="PANTHER" id="PTHR11102">
    <property type="entry name" value="SEL-1-LIKE PROTEIN"/>
    <property type="match status" value="1"/>
</dbReference>
<dbReference type="Pfam" id="PF07714">
    <property type="entry name" value="PK_Tyr_Ser-Thr"/>
    <property type="match status" value="2"/>
</dbReference>
<keyword evidence="4" id="KW-1185">Reference proteome</keyword>
<evidence type="ECO:0000313" key="3">
    <source>
        <dbReference type="EMBL" id="RHZ51584.1"/>
    </source>
</evidence>
<dbReference type="STRING" id="1348612.A0A397GPZ5"/>
<dbReference type="Gene3D" id="1.25.40.10">
    <property type="entry name" value="Tetratricopeptide repeat domain"/>
    <property type="match status" value="4"/>
</dbReference>
<dbReference type="Pfam" id="PF08238">
    <property type="entry name" value="Sel1"/>
    <property type="match status" value="14"/>
</dbReference>
<gene>
    <name evidence="3" type="ORF">Glove_476g43</name>
</gene>
<dbReference type="AlphaFoldDB" id="A0A397GPZ5"/>
<dbReference type="InterPro" id="IPR050767">
    <property type="entry name" value="Sel1_AlgK"/>
</dbReference>
<dbReference type="CDD" id="cd00180">
    <property type="entry name" value="PKc"/>
    <property type="match status" value="1"/>
</dbReference>
<dbReference type="InterPro" id="IPR011990">
    <property type="entry name" value="TPR-like_helical_dom_sf"/>
</dbReference>
<sequence length="1070" mass="122660">METICYNEIETTEDKEKFQLCSKLAEAGNHMGQNNLGNCYRDGIGTTKDEEKAFQWYLKSAEGEYNGGQCNLGYCYENGIGTTKDEEKAFQWYLKSAEGGNHEGQNNLGTCYEDGIGITKDEKKAFQWYLKSAEGENHEGQNNLGTCYQDGIGITKDEEKAFQWYLKSAEGGNHLGQYNLGTCYQNGIGITKDEEKAFQWYLKSAKGGRNGRQSNHYENGIRTTKDEEKAFLWYLKSAEGGNHEGQYNLGICYQDGIGTTKDEEKAFQWYLKSAEGGNHEGQNNLGTCYQDGIGTTKDEEKAFQWYLKSAEGGNHEGQNNLGYCYENGIGTSKDEEKAFLWYLKSAEGGNHLGQYNLGTCYQDGIGTTKDEEKAFLWYLKSAEGECNGGQSNHYENGIGTTKDEEKAFQWYLKSAEGGNHEGQYNLGICYEDGIGTTKDEEKAFQWYLKSAEGGNHEGQNNLGTCYQDGIGTTKDEKKAFQWYLKSAEGGNHEGQNNLGHCYQNGIGTIKDEEKAFQWYLKSAEEGNSYGQINLSYCYRNEIGILKIKKHQNKLKNRCHNCEELNLQNNACSNCELIETPKWTSGNGEIDKIIQMTQSDDGAKEWEIWRWINYSKFKDIEYLDEGGFGSIWKAEWIDMPEELFEFYKSNQVALKKLKDSQEISSEFLKELKANFQCRDRYVLPILGITQDPKTKEYAIVLRYMKNGNLRDFLKQNKSLPWIERLWLLNTFIRGLKVIHSKGLIHRDLHPGNLMITETEVYNNSKYKFKLKDSQEISSEFLKELKANFQCRDRYVLPILGITQDPKTKEYAIVLRYMKNGNLRDFLKQNKSLPWIERLWLLNTFIRGLKVIHSKGLIHRDLHPGNLMITETEVYNNSKYKFVRLGDLGLCRYANEISSSGAYGILPYIAPEVLHKYQYTQASDIYSVGIIMWIISTGKIPFSIRAYDSELAFDIISGLRPKISKGTPQCYVELMEKCWHKDLTKRPNANMIFDTSEKWIEELMYNDKTENSLMFLKANEKMQDEDFELSSAETTHSEAYLTSHLLPSLSHIQPSSILKFDVNKMNFNLSDN</sequence>
<dbReference type="EMBL" id="PQFF01000415">
    <property type="protein sequence ID" value="RHZ51584.1"/>
    <property type="molecule type" value="Genomic_DNA"/>
</dbReference>
<dbReference type="InterPro" id="IPR011009">
    <property type="entry name" value="Kinase-like_dom_sf"/>
</dbReference>
<dbReference type="GO" id="GO:0004672">
    <property type="term" value="F:protein kinase activity"/>
    <property type="evidence" value="ECO:0007669"/>
    <property type="project" value="InterPro"/>
</dbReference>
<evidence type="ECO:0000313" key="4">
    <source>
        <dbReference type="Proteomes" id="UP000266861"/>
    </source>
</evidence>
<dbReference type="InterPro" id="IPR001245">
    <property type="entry name" value="Ser-Thr/Tyr_kinase_cat_dom"/>
</dbReference>
<organism evidence="3 4">
    <name type="scientific">Diversispora epigaea</name>
    <dbReference type="NCBI Taxonomy" id="1348612"/>
    <lineage>
        <taxon>Eukaryota</taxon>
        <taxon>Fungi</taxon>
        <taxon>Fungi incertae sedis</taxon>
        <taxon>Mucoromycota</taxon>
        <taxon>Glomeromycotina</taxon>
        <taxon>Glomeromycetes</taxon>
        <taxon>Diversisporales</taxon>
        <taxon>Diversisporaceae</taxon>
        <taxon>Diversispora</taxon>
    </lineage>
</organism>
<accession>A0A397GPZ5</accession>
<dbReference type="Proteomes" id="UP000266861">
    <property type="component" value="Unassembled WGS sequence"/>
</dbReference>
<dbReference type="SUPFAM" id="SSF56112">
    <property type="entry name" value="Protein kinase-like (PK-like)"/>
    <property type="match status" value="2"/>
</dbReference>
<dbReference type="GO" id="GO:0005524">
    <property type="term" value="F:ATP binding"/>
    <property type="evidence" value="ECO:0007669"/>
    <property type="project" value="InterPro"/>
</dbReference>
<reference evidence="3 4" key="1">
    <citation type="submission" date="2018-08" db="EMBL/GenBank/DDBJ databases">
        <title>Genome and evolution of the arbuscular mycorrhizal fungus Diversispora epigaea (formerly Glomus versiforme) and its bacterial endosymbionts.</title>
        <authorList>
            <person name="Sun X."/>
            <person name="Fei Z."/>
            <person name="Harrison M."/>
        </authorList>
    </citation>
    <scope>NUCLEOTIDE SEQUENCE [LARGE SCALE GENOMIC DNA]</scope>
    <source>
        <strain evidence="3 4">IT104</strain>
    </source>
</reference>
<protein>
    <recommendedName>
        <fullName evidence="2">Protein kinase domain-containing protein</fullName>
    </recommendedName>
</protein>
<dbReference type="PANTHER" id="PTHR11102:SF160">
    <property type="entry name" value="ERAD-ASSOCIATED E3 UBIQUITIN-PROTEIN LIGASE COMPONENT HRD3"/>
    <property type="match status" value="1"/>
</dbReference>
<evidence type="ECO:0000256" key="1">
    <source>
        <dbReference type="ARBA" id="ARBA00038101"/>
    </source>
</evidence>
<dbReference type="InterPro" id="IPR000719">
    <property type="entry name" value="Prot_kinase_dom"/>
</dbReference>
<dbReference type="SMART" id="SM00671">
    <property type="entry name" value="SEL1"/>
    <property type="match status" value="14"/>
</dbReference>
<dbReference type="Gene3D" id="1.10.510.10">
    <property type="entry name" value="Transferase(Phosphotransferase) domain 1"/>
    <property type="match status" value="2"/>
</dbReference>
<dbReference type="PROSITE" id="PS50011">
    <property type="entry name" value="PROTEIN_KINASE_DOM"/>
    <property type="match status" value="1"/>
</dbReference>
<feature type="domain" description="Protein kinase" evidence="2">
    <location>
        <begin position="616"/>
        <end position="998"/>
    </location>
</feature>
<dbReference type="InterPro" id="IPR006597">
    <property type="entry name" value="Sel1-like"/>
</dbReference>
<comment type="similarity">
    <text evidence="1">Belongs to the sel-1 family.</text>
</comment>
<dbReference type="SUPFAM" id="SSF81901">
    <property type="entry name" value="HCP-like"/>
    <property type="match status" value="3"/>
</dbReference>
<evidence type="ECO:0000259" key="2">
    <source>
        <dbReference type="PROSITE" id="PS50011"/>
    </source>
</evidence>